<comment type="caution">
    <text evidence="1">The sequence shown here is derived from an EMBL/GenBank/DDBJ whole genome shotgun (WGS) entry which is preliminary data.</text>
</comment>
<dbReference type="Proteomes" id="UP000075420">
    <property type="component" value="Unassembled WGS sequence"/>
</dbReference>
<dbReference type="AlphaFoldDB" id="A0A150PB00"/>
<dbReference type="EMBL" id="JELY01002374">
    <property type="protein sequence ID" value="KYF52771.1"/>
    <property type="molecule type" value="Genomic_DNA"/>
</dbReference>
<organism evidence="1 2">
    <name type="scientific">Sorangium cellulosum</name>
    <name type="common">Polyangium cellulosum</name>
    <dbReference type="NCBI Taxonomy" id="56"/>
    <lineage>
        <taxon>Bacteria</taxon>
        <taxon>Pseudomonadati</taxon>
        <taxon>Myxococcota</taxon>
        <taxon>Polyangia</taxon>
        <taxon>Polyangiales</taxon>
        <taxon>Polyangiaceae</taxon>
        <taxon>Sorangium</taxon>
    </lineage>
</organism>
<evidence type="ECO:0000313" key="2">
    <source>
        <dbReference type="Proteomes" id="UP000075420"/>
    </source>
</evidence>
<accession>A0A150PB00</accession>
<protein>
    <recommendedName>
        <fullName evidence="3">DUF4276 family protein</fullName>
    </recommendedName>
</protein>
<sequence length="235" mass="25114">MSRMSRPLRIQVIAEGETDKIVLDAFIEAILGDAGFVSTLIQPETSRAFGHAGAHGGGWKGVRGKCFEMRGRGGVEAGGYLANTDILLVHVDGEVAEDPEVACAKPCPPPSATAEALRQTVLSWMGGDTVDPRVVVAIPMKETEAWVVAALRPGEKLLQGTGDACFECRDKPSALLAGGSPRLVRSGKKHKSAYSEVERELVKGVEHARKLSQVTQFEECLRAAHAVFMLQAQAP</sequence>
<name>A0A150PB00_SORCE</name>
<evidence type="ECO:0000313" key="1">
    <source>
        <dbReference type="EMBL" id="KYF52771.1"/>
    </source>
</evidence>
<gene>
    <name evidence="1" type="ORF">BE08_22670</name>
</gene>
<evidence type="ECO:0008006" key="3">
    <source>
        <dbReference type="Google" id="ProtNLM"/>
    </source>
</evidence>
<reference evidence="1 2" key="1">
    <citation type="submission" date="2014-02" db="EMBL/GenBank/DDBJ databases">
        <title>The small core and large imbalanced accessory genome model reveals a collaborative survival strategy of Sorangium cellulosum strains in nature.</title>
        <authorList>
            <person name="Han K."/>
            <person name="Peng R."/>
            <person name="Blom J."/>
            <person name="Li Y.-Z."/>
        </authorList>
    </citation>
    <scope>NUCLEOTIDE SEQUENCE [LARGE SCALE GENOMIC DNA]</scope>
    <source>
        <strain evidence="1 2">So0157-25</strain>
    </source>
</reference>
<proteinExistence type="predicted"/>